<reference evidence="1 2" key="1">
    <citation type="submission" date="2023-04" db="EMBL/GenBank/DDBJ databases">
        <title>YMD61, complete Genome.</title>
        <authorList>
            <person name="Zhang J."/>
        </authorList>
    </citation>
    <scope>NUCLEOTIDE SEQUENCE [LARGE SCALE GENOMIC DNA]</scope>
    <source>
        <strain evidence="1 2">YMD61</strain>
    </source>
</reference>
<evidence type="ECO:0000313" key="2">
    <source>
        <dbReference type="Proteomes" id="UP001230978"/>
    </source>
</evidence>
<evidence type="ECO:0000313" key="1">
    <source>
        <dbReference type="EMBL" id="WGV16008.1"/>
    </source>
</evidence>
<dbReference type="EMBL" id="CP124535">
    <property type="protein sequence ID" value="WGV16008.1"/>
    <property type="molecule type" value="Genomic_DNA"/>
</dbReference>
<dbReference type="Proteomes" id="UP001230978">
    <property type="component" value="Chromosome"/>
</dbReference>
<sequence>MKYTIRRRKKLTRTPAILRKILHARRAHFPDLKAAAAVIKLLDESERGHEKAHRFGGKLVDSEFRRAKTDARVLVDLHAQAHNLIALGNELLRVCELWRGRRDMSEKVWLIEEPSKPMKLAIAADLGRNLAVRSENTVVIAPIEDGDPDELAAHLIKSAFEH</sequence>
<protein>
    <submittedName>
        <fullName evidence="1">Uncharacterized protein</fullName>
    </submittedName>
</protein>
<accession>A0ABY8Q5T8</accession>
<organism evidence="1 2">
    <name type="scientific">Fuscovulum ytuae</name>
    <dbReference type="NCBI Taxonomy" id="3042299"/>
    <lineage>
        <taxon>Bacteria</taxon>
        <taxon>Pseudomonadati</taxon>
        <taxon>Pseudomonadota</taxon>
        <taxon>Alphaproteobacteria</taxon>
        <taxon>Rhodobacterales</taxon>
        <taxon>Paracoccaceae</taxon>
        <taxon>Fuscovulum</taxon>
    </lineage>
</organism>
<gene>
    <name evidence="1" type="ORF">QF092_17415</name>
</gene>
<name>A0ABY8Q5T8_9RHOB</name>
<proteinExistence type="predicted"/>
<dbReference type="RefSeq" id="WP_281465927.1">
    <property type="nucleotide sequence ID" value="NZ_CP124535.1"/>
</dbReference>
<keyword evidence="2" id="KW-1185">Reference proteome</keyword>